<dbReference type="EMBL" id="CM000763">
    <property type="protein sequence ID" value="OQU85639.1"/>
    <property type="molecule type" value="Genomic_DNA"/>
</dbReference>
<feature type="signal peptide" evidence="1">
    <location>
        <begin position="1"/>
        <end position="20"/>
    </location>
</feature>
<feature type="chain" id="PRO_5012984116" evidence="1">
    <location>
        <begin position="21"/>
        <end position="124"/>
    </location>
</feature>
<keyword evidence="1" id="KW-0732">Signal</keyword>
<proteinExistence type="predicted"/>
<evidence type="ECO:0000313" key="2">
    <source>
        <dbReference type="EMBL" id="OQU85639.1"/>
    </source>
</evidence>
<dbReference type="Gramene" id="OQU85639">
    <property type="protein sequence ID" value="OQU85639"/>
    <property type="gene ID" value="SORBI_3004G282966"/>
</dbReference>
<evidence type="ECO:0000256" key="1">
    <source>
        <dbReference type="SAM" id="SignalP"/>
    </source>
</evidence>
<dbReference type="AlphaFoldDB" id="A0A1Z5RQ08"/>
<evidence type="ECO:0000313" key="3">
    <source>
        <dbReference type="Proteomes" id="UP000000768"/>
    </source>
</evidence>
<keyword evidence="3" id="KW-1185">Reference proteome</keyword>
<sequence>MQTYFSSVLMLMAAASIVSTFMCACSPKRSVTFSPSKHQVSVEKNAGFNVKRLIRSPVSVSIQYPINSTTTHRSASVHLVQGRVRVLFDDDDASYQSLPSGSRIIDPVMLLFQPFEALHIAGPL</sequence>
<reference evidence="3" key="2">
    <citation type="journal article" date="2018" name="Plant J.">
        <title>The Sorghum bicolor reference genome: improved assembly, gene annotations, a transcriptome atlas, and signatures of genome organization.</title>
        <authorList>
            <person name="McCormick R.F."/>
            <person name="Truong S.K."/>
            <person name="Sreedasyam A."/>
            <person name="Jenkins J."/>
            <person name="Shu S."/>
            <person name="Sims D."/>
            <person name="Kennedy M."/>
            <person name="Amirebrahimi M."/>
            <person name="Weers B.D."/>
            <person name="McKinley B."/>
            <person name="Mattison A."/>
            <person name="Morishige D.T."/>
            <person name="Grimwood J."/>
            <person name="Schmutz J."/>
            <person name="Mullet J.E."/>
        </authorList>
    </citation>
    <scope>NUCLEOTIDE SEQUENCE [LARGE SCALE GENOMIC DNA]</scope>
    <source>
        <strain evidence="3">cv. BTx623</strain>
    </source>
</reference>
<reference evidence="2 3" key="1">
    <citation type="journal article" date="2009" name="Nature">
        <title>The Sorghum bicolor genome and the diversification of grasses.</title>
        <authorList>
            <person name="Paterson A.H."/>
            <person name="Bowers J.E."/>
            <person name="Bruggmann R."/>
            <person name="Dubchak I."/>
            <person name="Grimwood J."/>
            <person name="Gundlach H."/>
            <person name="Haberer G."/>
            <person name="Hellsten U."/>
            <person name="Mitros T."/>
            <person name="Poliakov A."/>
            <person name="Schmutz J."/>
            <person name="Spannagl M."/>
            <person name="Tang H."/>
            <person name="Wang X."/>
            <person name="Wicker T."/>
            <person name="Bharti A.K."/>
            <person name="Chapman J."/>
            <person name="Feltus F.A."/>
            <person name="Gowik U."/>
            <person name="Grigoriev I.V."/>
            <person name="Lyons E."/>
            <person name="Maher C.A."/>
            <person name="Martis M."/>
            <person name="Narechania A."/>
            <person name="Otillar R.P."/>
            <person name="Penning B.W."/>
            <person name="Salamov A.A."/>
            <person name="Wang Y."/>
            <person name="Zhang L."/>
            <person name="Carpita N.C."/>
            <person name="Freeling M."/>
            <person name="Gingle A.R."/>
            <person name="Hash C.T."/>
            <person name="Keller B."/>
            <person name="Klein P."/>
            <person name="Kresovich S."/>
            <person name="McCann M.C."/>
            <person name="Ming R."/>
            <person name="Peterson D.G."/>
            <person name="Mehboob-ur-Rahman"/>
            <person name="Ware D."/>
            <person name="Westhoff P."/>
            <person name="Mayer K.F."/>
            <person name="Messing J."/>
            <person name="Rokhsar D.S."/>
        </authorList>
    </citation>
    <scope>NUCLEOTIDE SEQUENCE [LARGE SCALE GENOMIC DNA]</scope>
    <source>
        <strain evidence="3">cv. BTx623</strain>
    </source>
</reference>
<organism evidence="2 3">
    <name type="scientific">Sorghum bicolor</name>
    <name type="common">Sorghum</name>
    <name type="synonym">Sorghum vulgare</name>
    <dbReference type="NCBI Taxonomy" id="4558"/>
    <lineage>
        <taxon>Eukaryota</taxon>
        <taxon>Viridiplantae</taxon>
        <taxon>Streptophyta</taxon>
        <taxon>Embryophyta</taxon>
        <taxon>Tracheophyta</taxon>
        <taxon>Spermatophyta</taxon>
        <taxon>Magnoliopsida</taxon>
        <taxon>Liliopsida</taxon>
        <taxon>Poales</taxon>
        <taxon>Poaceae</taxon>
        <taxon>PACMAD clade</taxon>
        <taxon>Panicoideae</taxon>
        <taxon>Andropogonodae</taxon>
        <taxon>Andropogoneae</taxon>
        <taxon>Sorghinae</taxon>
        <taxon>Sorghum</taxon>
    </lineage>
</organism>
<name>A0A1Z5RQ08_SORBI</name>
<accession>A0A1Z5RQ08</accession>
<gene>
    <name evidence="2" type="ORF">SORBI_3004G282966</name>
</gene>
<dbReference type="Proteomes" id="UP000000768">
    <property type="component" value="Chromosome 4"/>
</dbReference>
<protein>
    <submittedName>
        <fullName evidence="2">Uncharacterized protein</fullName>
    </submittedName>
</protein>
<dbReference type="InParanoid" id="A0A1Z5RQ08"/>